<feature type="domain" description="NAD-dependent epimerase/dehydratase" evidence="1">
    <location>
        <begin position="3"/>
        <end position="234"/>
    </location>
</feature>
<dbReference type="RefSeq" id="WP_231827855.1">
    <property type="nucleotide sequence ID" value="NZ_CP087880.1"/>
</dbReference>
<dbReference type="PANTHER" id="PTHR43245:SF46">
    <property type="entry name" value="NUCLEOSIDE-DIPHOSPHATE-SUGAR EPIMERASE"/>
    <property type="match status" value="1"/>
</dbReference>
<keyword evidence="3" id="KW-1185">Reference proteome</keyword>
<keyword evidence="2" id="KW-0560">Oxidoreductase</keyword>
<dbReference type="PANTHER" id="PTHR43245">
    <property type="entry name" value="BIFUNCTIONAL POLYMYXIN RESISTANCE PROTEIN ARNA"/>
    <property type="match status" value="1"/>
</dbReference>
<dbReference type="EMBL" id="CP087880">
    <property type="protein sequence ID" value="UGS41223.1"/>
    <property type="molecule type" value="Genomic_DNA"/>
</dbReference>
<accession>A0ABY3S536</accession>
<organism evidence="2 3">
    <name type="scientific">Pseudocitrobacter corydidari</name>
    <dbReference type="NCBI Taxonomy" id="2891570"/>
    <lineage>
        <taxon>Bacteria</taxon>
        <taxon>Pseudomonadati</taxon>
        <taxon>Pseudomonadota</taxon>
        <taxon>Gammaproteobacteria</taxon>
        <taxon>Enterobacterales</taxon>
        <taxon>Enterobacteriaceae</taxon>
        <taxon>Pseudocitrobacter</taxon>
    </lineage>
</organism>
<evidence type="ECO:0000313" key="3">
    <source>
        <dbReference type="Proteomes" id="UP001199659"/>
    </source>
</evidence>
<proteinExistence type="predicted"/>
<dbReference type="GO" id="GO:0016491">
    <property type="term" value="F:oxidoreductase activity"/>
    <property type="evidence" value="ECO:0007669"/>
    <property type="project" value="UniProtKB-KW"/>
</dbReference>
<dbReference type="InterPro" id="IPR036291">
    <property type="entry name" value="NAD(P)-bd_dom_sf"/>
</dbReference>
<evidence type="ECO:0000259" key="1">
    <source>
        <dbReference type="Pfam" id="PF01370"/>
    </source>
</evidence>
<dbReference type="InterPro" id="IPR001509">
    <property type="entry name" value="Epimerase_deHydtase"/>
</dbReference>
<reference evidence="2 3" key="1">
    <citation type="journal article" date="2022" name="Int. J. Syst. Evol. Microbiol.">
        <title>Pseudocitrobacter corydidari sp. nov., isolated from the Asian emerald cockroach Corydidarum magnifica.</title>
        <authorList>
            <person name="Guzman J."/>
            <person name="Poehlein A."/>
            <person name="Glaeser S.P."/>
            <person name="Schwengers O."/>
            <person name="Blom J."/>
            <person name="Hollensteiner J."/>
            <person name="Kampfer P."/>
            <person name="Vilcinskas A."/>
        </authorList>
    </citation>
    <scope>NUCLEOTIDE SEQUENCE [LARGE SCALE GENOMIC DNA]</scope>
    <source>
        <strain evidence="2">G163CM</strain>
    </source>
</reference>
<dbReference type="EC" id="1.1.1.412" evidence="2"/>
<gene>
    <name evidence="2" type="primary">oleD</name>
    <name evidence="2" type="ORF">G163CM_19250</name>
</gene>
<dbReference type="SUPFAM" id="SSF51735">
    <property type="entry name" value="NAD(P)-binding Rossmann-fold domains"/>
    <property type="match status" value="1"/>
</dbReference>
<dbReference type="Proteomes" id="UP001199659">
    <property type="component" value="Chromosome"/>
</dbReference>
<evidence type="ECO:0000313" key="2">
    <source>
        <dbReference type="EMBL" id="UGS41223.1"/>
    </source>
</evidence>
<dbReference type="InterPro" id="IPR050177">
    <property type="entry name" value="Lipid_A_modif_metabolic_enz"/>
</dbReference>
<protein>
    <submittedName>
        <fullName evidence="2">2-alkyl-3-oxoalkanoate reductase</fullName>
        <ecNumber evidence="2">1.1.1.412</ecNumber>
    </submittedName>
</protein>
<sequence>MKVLVTGATSGLGRNAVEYLRNKGISVRASGRNEAMGKLLEKMGAEFVHADLTELVSSQAKVMLAGVDTLWHCSSFTSPWGTQEAFDLANVRATRRLGEWAVAWGVRNFIHISSPSLYFDYHHHRDIKEDFRPHRFACEFARSKAAGEEVVQLLAQANPNTRFTILRPQSIFGPHDKVFIPRLAQMMHHYGSVLLPRGGHAMVDMTYYENVVHAMWLASQPQCDGLPSGRAYNITNDEPRTLRSIVERLIDELDIKCRIRSVPYPMLDMVARSMERFGNKSAKEPALTHYGVSKLNFDFTLDITRAKEELGYAPIVTLNEGIVRTAEWLEDHGKLHRQK</sequence>
<dbReference type="Gene3D" id="3.40.50.720">
    <property type="entry name" value="NAD(P)-binding Rossmann-like Domain"/>
    <property type="match status" value="1"/>
</dbReference>
<dbReference type="Pfam" id="PF01370">
    <property type="entry name" value="Epimerase"/>
    <property type="match status" value="1"/>
</dbReference>
<name>A0ABY3S536_9ENTR</name>